<protein>
    <submittedName>
        <fullName evidence="2">Uncharacterized protein</fullName>
    </submittedName>
</protein>
<dbReference type="EMBL" id="JAIPUX010003289">
    <property type="protein sequence ID" value="KAH0621522.1"/>
    <property type="molecule type" value="Genomic_DNA"/>
</dbReference>
<evidence type="ECO:0000313" key="2">
    <source>
        <dbReference type="EMBL" id="KAH0621522.1"/>
    </source>
</evidence>
<organism evidence="2 3">
    <name type="scientific">Phrynosoma platyrhinos</name>
    <name type="common">Desert horned lizard</name>
    <dbReference type="NCBI Taxonomy" id="52577"/>
    <lineage>
        <taxon>Eukaryota</taxon>
        <taxon>Metazoa</taxon>
        <taxon>Chordata</taxon>
        <taxon>Craniata</taxon>
        <taxon>Vertebrata</taxon>
        <taxon>Euteleostomi</taxon>
        <taxon>Lepidosauria</taxon>
        <taxon>Squamata</taxon>
        <taxon>Bifurcata</taxon>
        <taxon>Unidentata</taxon>
        <taxon>Episquamata</taxon>
        <taxon>Toxicofera</taxon>
        <taxon>Iguania</taxon>
        <taxon>Phrynosomatidae</taxon>
        <taxon>Phrynosomatinae</taxon>
        <taxon>Phrynosoma</taxon>
    </lineage>
</organism>
<feature type="compositionally biased region" description="Pro residues" evidence="1">
    <location>
        <begin position="28"/>
        <end position="39"/>
    </location>
</feature>
<accession>A0ABQ7SVQ8</accession>
<evidence type="ECO:0000256" key="1">
    <source>
        <dbReference type="SAM" id="MobiDB-lite"/>
    </source>
</evidence>
<reference evidence="2 3" key="1">
    <citation type="journal article" date="2022" name="Gigascience">
        <title>A chromosome-level genome assembly and annotation of the desert horned lizard, Phrynosoma platyrhinos, provides insight into chromosomal rearrangements among reptiles.</title>
        <authorList>
            <person name="Koochekian N."/>
            <person name="Ascanio A."/>
            <person name="Farleigh K."/>
            <person name="Card D.C."/>
            <person name="Schield D.R."/>
            <person name="Castoe T.A."/>
            <person name="Jezkova T."/>
        </authorList>
    </citation>
    <scope>NUCLEOTIDE SEQUENCE [LARGE SCALE GENOMIC DNA]</scope>
    <source>
        <strain evidence="2">NK-2021</strain>
    </source>
</reference>
<name>A0ABQ7SVQ8_PHRPL</name>
<keyword evidence="3" id="KW-1185">Reference proteome</keyword>
<proteinExistence type="predicted"/>
<gene>
    <name evidence="2" type="ORF">JD844_022900</name>
</gene>
<evidence type="ECO:0000313" key="3">
    <source>
        <dbReference type="Proteomes" id="UP000826234"/>
    </source>
</evidence>
<dbReference type="Proteomes" id="UP000826234">
    <property type="component" value="Unassembled WGS sequence"/>
</dbReference>
<feature type="region of interest" description="Disordered" evidence="1">
    <location>
        <begin position="1"/>
        <end position="82"/>
    </location>
</feature>
<sequence>MASTKFENISFPNDTQTVHKGPVTSQFSPPPPFPRPLPKPSLKRRLPGRSSQAREEPKESKLPEIGLPEMNGWDVFTQEAKK</sequence>
<comment type="caution">
    <text evidence="2">The sequence shown here is derived from an EMBL/GenBank/DDBJ whole genome shotgun (WGS) entry which is preliminary data.</text>
</comment>
<feature type="compositionally biased region" description="Polar residues" evidence="1">
    <location>
        <begin position="1"/>
        <end position="26"/>
    </location>
</feature>
<feature type="compositionally biased region" description="Basic and acidic residues" evidence="1">
    <location>
        <begin position="52"/>
        <end position="62"/>
    </location>
</feature>